<dbReference type="InterPro" id="IPR022973">
    <property type="entry name" value="Ribosomal_uL10_bac"/>
</dbReference>
<keyword evidence="3 7" id="KW-0699">rRNA-binding</keyword>
<dbReference type="NCBIfam" id="NF000955">
    <property type="entry name" value="PRK00099.1-1"/>
    <property type="match status" value="1"/>
</dbReference>
<dbReference type="InterPro" id="IPR001790">
    <property type="entry name" value="Ribosomal_uL10"/>
</dbReference>
<comment type="similarity">
    <text evidence="2 7">Belongs to the universal ribosomal protein uL10 family.</text>
</comment>
<evidence type="ECO:0000313" key="8">
    <source>
        <dbReference type="EMBL" id="HIV98427.1"/>
    </source>
</evidence>
<proteinExistence type="inferred from homology"/>
<evidence type="ECO:0000256" key="6">
    <source>
        <dbReference type="ARBA" id="ARBA00035202"/>
    </source>
</evidence>
<dbReference type="GO" id="GO:0006412">
    <property type="term" value="P:translation"/>
    <property type="evidence" value="ECO:0007669"/>
    <property type="project" value="UniProtKB-UniRule"/>
</dbReference>
<dbReference type="InterPro" id="IPR047865">
    <property type="entry name" value="Ribosomal_uL10_bac_type"/>
</dbReference>
<evidence type="ECO:0000256" key="2">
    <source>
        <dbReference type="ARBA" id="ARBA00008889"/>
    </source>
</evidence>
<keyword evidence="7" id="KW-0694">RNA-binding</keyword>
<dbReference type="HAMAP" id="MF_00362">
    <property type="entry name" value="Ribosomal_uL10"/>
    <property type="match status" value="1"/>
</dbReference>
<evidence type="ECO:0000256" key="5">
    <source>
        <dbReference type="ARBA" id="ARBA00023274"/>
    </source>
</evidence>
<comment type="function">
    <text evidence="1 7">Forms part of the ribosomal stalk, playing a central role in the interaction of the ribosome with GTP-bound translation factors.</text>
</comment>
<gene>
    <name evidence="7 8" type="primary">rplJ</name>
    <name evidence="8" type="ORF">IAB12_01450</name>
</gene>
<evidence type="ECO:0000256" key="3">
    <source>
        <dbReference type="ARBA" id="ARBA00022730"/>
    </source>
</evidence>
<evidence type="ECO:0000256" key="1">
    <source>
        <dbReference type="ARBA" id="ARBA00002633"/>
    </source>
</evidence>
<evidence type="ECO:0000256" key="7">
    <source>
        <dbReference type="HAMAP-Rule" id="MF_00362"/>
    </source>
</evidence>
<sequence>MENYKTRVTQAKEDAVKALKDEFAGYDSYIFTNYRGLTVAQITDIRKDLRKNDAAYRVVKNRYAKIALADLEKNGAEEQMVGPTAVALAKGDTANVVAKALFAAAKDNGKLEVKGALVNGEFMTAEQVEALSKLPTKLELIASLMGTMKAPVQKLAATLLAYMKSKEEAQGSAN</sequence>
<dbReference type="Pfam" id="PF00466">
    <property type="entry name" value="Ribosomal_L10"/>
    <property type="match status" value="1"/>
</dbReference>
<accession>A0A9D1TME8</accession>
<dbReference type="CDD" id="cd05797">
    <property type="entry name" value="Ribosomal_L10"/>
    <property type="match status" value="1"/>
</dbReference>
<evidence type="ECO:0000313" key="9">
    <source>
        <dbReference type="Proteomes" id="UP000823936"/>
    </source>
</evidence>
<comment type="caution">
    <text evidence="8">The sequence shown here is derived from an EMBL/GenBank/DDBJ whole genome shotgun (WGS) entry which is preliminary data.</text>
</comment>
<dbReference type="PANTHER" id="PTHR11560">
    <property type="entry name" value="39S RIBOSOMAL PROTEIN L10, MITOCHONDRIAL"/>
    <property type="match status" value="1"/>
</dbReference>
<reference evidence="8" key="1">
    <citation type="journal article" date="2021" name="PeerJ">
        <title>Extensive microbial diversity within the chicken gut microbiome revealed by metagenomics and culture.</title>
        <authorList>
            <person name="Gilroy R."/>
            <person name="Ravi A."/>
            <person name="Getino M."/>
            <person name="Pursley I."/>
            <person name="Horton D.L."/>
            <person name="Alikhan N.F."/>
            <person name="Baker D."/>
            <person name="Gharbi K."/>
            <person name="Hall N."/>
            <person name="Watson M."/>
            <person name="Adriaenssens E.M."/>
            <person name="Foster-Nyarko E."/>
            <person name="Jarju S."/>
            <person name="Secka A."/>
            <person name="Antonio M."/>
            <person name="Oren A."/>
            <person name="Chaudhuri R.R."/>
            <person name="La Ragione R."/>
            <person name="Hildebrand F."/>
            <person name="Pallen M.J."/>
        </authorList>
    </citation>
    <scope>NUCLEOTIDE SEQUENCE</scope>
    <source>
        <strain evidence="8">Gambia11-129</strain>
    </source>
</reference>
<protein>
    <recommendedName>
        <fullName evidence="6 7">Large ribosomal subunit protein uL10</fullName>
    </recommendedName>
</protein>
<dbReference type="Gene3D" id="6.10.250.2350">
    <property type="match status" value="1"/>
</dbReference>
<dbReference type="GO" id="GO:0070180">
    <property type="term" value="F:large ribosomal subunit rRNA binding"/>
    <property type="evidence" value="ECO:0007669"/>
    <property type="project" value="UniProtKB-UniRule"/>
</dbReference>
<evidence type="ECO:0000256" key="4">
    <source>
        <dbReference type="ARBA" id="ARBA00022980"/>
    </source>
</evidence>
<reference evidence="8" key="2">
    <citation type="submission" date="2021-04" db="EMBL/GenBank/DDBJ databases">
        <authorList>
            <person name="Gilroy R."/>
        </authorList>
    </citation>
    <scope>NUCLEOTIDE SEQUENCE</scope>
    <source>
        <strain evidence="8">Gambia11-129</strain>
    </source>
</reference>
<keyword evidence="5 7" id="KW-0687">Ribonucleoprotein</keyword>
<name>A0A9D1TME8_9SPIO</name>
<keyword evidence="4 7" id="KW-0689">Ribosomal protein</keyword>
<dbReference type="EMBL" id="DXHU01000006">
    <property type="protein sequence ID" value="HIV98427.1"/>
    <property type="molecule type" value="Genomic_DNA"/>
</dbReference>
<dbReference type="InterPro" id="IPR043141">
    <property type="entry name" value="Ribosomal_uL10-like_sf"/>
</dbReference>
<dbReference type="GO" id="GO:0015934">
    <property type="term" value="C:large ribosomal subunit"/>
    <property type="evidence" value="ECO:0007669"/>
    <property type="project" value="InterPro"/>
</dbReference>
<dbReference type="AlphaFoldDB" id="A0A9D1TME8"/>
<dbReference type="Gene3D" id="3.30.70.1730">
    <property type="match status" value="1"/>
</dbReference>
<dbReference type="GO" id="GO:0003735">
    <property type="term" value="F:structural constituent of ribosome"/>
    <property type="evidence" value="ECO:0007669"/>
    <property type="project" value="InterPro"/>
</dbReference>
<dbReference type="SUPFAM" id="SSF160369">
    <property type="entry name" value="Ribosomal protein L10-like"/>
    <property type="match status" value="1"/>
</dbReference>
<dbReference type="Proteomes" id="UP000823936">
    <property type="component" value="Unassembled WGS sequence"/>
</dbReference>
<dbReference type="InterPro" id="IPR002363">
    <property type="entry name" value="Ribosomal_uL10_CS_bac"/>
</dbReference>
<organism evidence="8 9">
    <name type="scientific">Candidatus Ornithospirochaeta avicola</name>
    <dbReference type="NCBI Taxonomy" id="2840896"/>
    <lineage>
        <taxon>Bacteria</taxon>
        <taxon>Pseudomonadati</taxon>
        <taxon>Spirochaetota</taxon>
        <taxon>Spirochaetia</taxon>
        <taxon>Spirochaetales</taxon>
        <taxon>Spirochaetaceae</taxon>
        <taxon>Spirochaetaceae incertae sedis</taxon>
        <taxon>Candidatus Ornithospirochaeta</taxon>
    </lineage>
</organism>
<comment type="subunit">
    <text evidence="7">Part of the ribosomal stalk of the 50S ribosomal subunit. The N-terminus interacts with L11 and the large rRNA to form the base of the stalk. The C-terminus forms an elongated spine to which L12 dimers bind in a sequential fashion forming a multimeric L10(L12)X complex.</text>
</comment>
<dbReference type="PROSITE" id="PS01109">
    <property type="entry name" value="RIBOSOMAL_L10"/>
    <property type="match status" value="1"/>
</dbReference>